<protein>
    <submittedName>
        <fullName evidence="1">Uncharacterized protein</fullName>
    </submittedName>
</protein>
<comment type="caution">
    <text evidence="1">The sequence shown here is derived from an EMBL/GenBank/DDBJ whole genome shotgun (WGS) entry which is preliminary data.</text>
</comment>
<name>A0ABW4XMF8_9GAMM</name>
<keyword evidence="2" id="KW-1185">Reference proteome</keyword>
<organism evidence="1 2">
    <name type="scientific">Corallincola platygyrae</name>
    <dbReference type="NCBI Taxonomy" id="1193278"/>
    <lineage>
        <taxon>Bacteria</taxon>
        <taxon>Pseudomonadati</taxon>
        <taxon>Pseudomonadota</taxon>
        <taxon>Gammaproteobacteria</taxon>
        <taxon>Alteromonadales</taxon>
        <taxon>Psychromonadaceae</taxon>
        <taxon>Corallincola</taxon>
    </lineage>
</organism>
<evidence type="ECO:0000313" key="2">
    <source>
        <dbReference type="Proteomes" id="UP001597380"/>
    </source>
</evidence>
<proteinExistence type="predicted"/>
<dbReference type="RefSeq" id="WP_345340901.1">
    <property type="nucleotide sequence ID" value="NZ_BAABLI010000017.1"/>
</dbReference>
<accession>A0ABW4XMF8</accession>
<gene>
    <name evidence="1" type="ORF">ACFSJ3_08370</name>
</gene>
<reference evidence="2" key="1">
    <citation type="journal article" date="2019" name="Int. J. Syst. Evol. Microbiol.">
        <title>The Global Catalogue of Microorganisms (GCM) 10K type strain sequencing project: providing services to taxonomists for standard genome sequencing and annotation.</title>
        <authorList>
            <consortium name="The Broad Institute Genomics Platform"/>
            <consortium name="The Broad Institute Genome Sequencing Center for Infectious Disease"/>
            <person name="Wu L."/>
            <person name="Ma J."/>
        </authorList>
    </citation>
    <scope>NUCLEOTIDE SEQUENCE [LARGE SCALE GENOMIC DNA]</scope>
    <source>
        <strain evidence="2">CGMCC 1.10992</strain>
    </source>
</reference>
<dbReference type="Proteomes" id="UP001597380">
    <property type="component" value="Unassembled WGS sequence"/>
</dbReference>
<sequence>MKLKTFIYGTLGVAALVALQQSGEEEALLMDRVLAWANKTPFYAQARVRYNVKGVDGEGILLFQLNPLDGCQKTLKRFISEVTRCDDCELTSISCSISPTPYQMQLLKGDESERGYMLVQNSSDEMSKAVLQYWGLDNQEWYQICHSMRGNLSSSDMQARCI</sequence>
<evidence type="ECO:0000313" key="1">
    <source>
        <dbReference type="EMBL" id="MFD2095995.1"/>
    </source>
</evidence>
<dbReference type="EMBL" id="JBHUHT010000011">
    <property type="protein sequence ID" value="MFD2095995.1"/>
    <property type="molecule type" value="Genomic_DNA"/>
</dbReference>